<gene>
    <name evidence="10" type="ORF">GGR42_000463</name>
</gene>
<comment type="similarity">
    <text evidence="2">Belongs to the faeC family.</text>
</comment>
<evidence type="ECO:0000256" key="6">
    <source>
        <dbReference type="ARBA" id="ARBA00022801"/>
    </source>
</evidence>
<keyword evidence="11" id="KW-1185">Reference proteome</keyword>
<evidence type="ECO:0000256" key="9">
    <source>
        <dbReference type="ARBA" id="ARBA00025250"/>
    </source>
</evidence>
<keyword evidence="6" id="KW-0378">Hydrolase</keyword>
<organism evidence="10 11">
    <name type="scientific">Saonia flava</name>
    <dbReference type="NCBI Taxonomy" id="523696"/>
    <lineage>
        <taxon>Bacteria</taxon>
        <taxon>Pseudomonadati</taxon>
        <taxon>Bacteroidota</taxon>
        <taxon>Flavobacteriia</taxon>
        <taxon>Flavobacteriales</taxon>
        <taxon>Flavobacteriaceae</taxon>
        <taxon>Saonia</taxon>
    </lineage>
</organism>
<evidence type="ECO:0000256" key="2">
    <source>
        <dbReference type="ARBA" id="ARBA00010278"/>
    </source>
</evidence>
<dbReference type="InterPro" id="IPR029058">
    <property type="entry name" value="AB_hydrolase_fold"/>
</dbReference>
<keyword evidence="8" id="KW-0624">Polysaccharide degradation</keyword>
<keyword evidence="3" id="KW-0964">Secreted</keyword>
<dbReference type="EMBL" id="JAATJJ010000001">
    <property type="protein sequence ID" value="NJB70001.1"/>
    <property type="molecule type" value="Genomic_DNA"/>
</dbReference>
<evidence type="ECO:0000256" key="5">
    <source>
        <dbReference type="ARBA" id="ARBA00022729"/>
    </source>
</evidence>
<evidence type="ECO:0000313" key="10">
    <source>
        <dbReference type="EMBL" id="NJB70001.1"/>
    </source>
</evidence>
<dbReference type="GO" id="GO:0045493">
    <property type="term" value="P:xylan catabolic process"/>
    <property type="evidence" value="ECO:0007669"/>
    <property type="project" value="UniProtKB-KW"/>
</dbReference>
<proteinExistence type="inferred from homology"/>
<name>A0A846QPL0_9FLAO</name>
<protein>
    <submittedName>
        <fullName evidence="10">Polyhydroxybutyrate depolymerase</fullName>
    </submittedName>
</protein>
<dbReference type="Proteomes" id="UP000590442">
    <property type="component" value="Unassembled WGS sequence"/>
</dbReference>
<comment type="subcellular location">
    <subcellularLocation>
        <location evidence="1">Secreted</location>
    </subcellularLocation>
</comment>
<dbReference type="GO" id="GO:0005576">
    <property type="term" value="C:extracellular region"/>
    <property type="evidence" value="ECO:0007669"/>
    <property type="project" value="UniProtKB-SubCell"/>
</dbReference>
<evidence type="ECO:0000256" key="8">
    <source>
        <dbReference type="ARBA" id="ARBA00023326"/>
    </source>
</evidence>
<evidence type="ECO:0000256" key="7">
    <source>
        <dbReference type="ARBA" id="ARBA00023277"/>
    </source>
</evidence>
<evidence type="ECO:0000313" key="11">
    <source>
        <dbReference type="Proteomes" id="UP000590442"/>
    </source>
</evidence>
<evidence type="ECO:0000256" key="3">
    <source>
        <dbReference type="ARBA" id="ARBA00022525"/>
    </source>
</evidence>
<sequence>MKLMLLYVFVFLVVACTKNDNTTVDLIPGPALEEGLLENQKIDILGTERDYHLYIPENPINAPVVMLFHGNGSNNNEILGITNVKAPYKVWLDIAEQEDLILIVPNGSEGTDGKNGWNDCRADAEGNPNSNDVLFANHLIDMAIEQYQANASKVFAVGTSNGGHMAIRLAQEIPDKLKAFASIVAANPVNTQCTNSTIPISALIINGTEDPFLPYEGGPMASSRGEVYSTEETIAYWVDRNNTNIAPVINNLANTDETDNCTVTTYLYENGTNNTEVALYTVVGGGHTEPSIRERYSNLFKIIVKEQNGDIEMAYEVWNFFKTK</sequence>
<reference evidence="10 11" key="1">
    <citation type="submission" date="2020-03" db="EMBL/GenBank/DDBJ databases">
        <title>Genomic Encyclopedia of Type Strains, Phase IV (KMG-IV): sequencing the most valuable type-strain genomes for metagenomic binning, comparative biology and taxonomic classification.</title>
        <authorList>
            <person name="Goeker M."/>
        </authorList>
    </citation>
    <scope>NUCLEOTIDE SEQUENCE [LARGE SCALE GENOMIC DNA]</scope>
    <source>
        <strain evidence="10 11">DSM 29762</strain>
    </source>
</reference>
<accession>A0A846QPL0</accession>
<dbReference type="RefSeq" id="WP_167960436.1">
    <property type="nucleotide sequence ID" value="NZ_JAATJJ010000001.1"/>
</dbReference>
<evidence type="ECO:0000256" key="1">
    <source>
        <dbReference type="ARBA" id="ARBA00004613"/>
    </source>
</evidence>
<comment type="function">
    <text evidence="9">Involved in degradation of plant cell walls. Hydrolyzes the feruloyl-arabinose ester bond in arabinoxylans, and the feruloyl-galactose ester bond in pectin. Active against paranitrophenyl-acetate, methyl ferulate and wheat arabinoxylan.</text>
</comment>
<keyword evidence="7" id="KW-0119">Carbohydrate metabolism</keyword>
<dbReference type="PANTHER" id="PTHR38050">
    <property type="match status" value="1"/>
</dbReference>
<evidence type="ECO:0000256" key="4">
    <source>
        <dbReference type="ARBA" id="ARBA00022651"/>
    </source>
</evidence>
<keyword evidence="5" id="KW-0732">Signal</keyword>
<dbReference type="PROSITE" id="PS51257">
    <property type="entry name" value="PROKAR_LIPOPROTEIN"/>
    <property type="match status" value="1"/>
</dbReference>
<dbReference type="PANTHER" id="PTHR38050:SF1">
    <property type="entry name" value="FERULOYL ESTERASE C"/>
    <property type="match status" value="1"/>
</dbReference>
<dbReference type="InterPro" id="IPR043595">
    <property type="entry name" value="FaeB/C/D"/>
</dbReference>
<dbReference type="Gene3D" id="3.40.50.1820">
    <property type="entry name" value="alpha/beta hydrolase"/>
    <property type="match status" value="1"/>
</dbReference>
<dbReference type="GO" id="GO:0030600">
    <property type="term" value="F:feruloyl esterase activity"/>
    <property type="evidence" value="ECO:0007669"/>
    <property type="project" value="InterPro"/>
</dbReference>
<comment type="caution">
    <text evidence="10">The sequence shown here is derived from an EMBL/GenBank/DDBJ whole genome shotgun (WGS) entry which is preliminary data.</text>
</comment>
<dbReference type="AlphaFoldDB" id="A0A846QPL0"/>
<dbReference type="InterPro" id="IPR000801">
    <property type="entry name" value="Esterase-like"/>
</dbReference>
<keyword evidence="4" id="KW-0858">Xylan degradation</keyword>
<dbReference type="Pfam" id="PF00756">
    <property type="entry name" value="Esterase"/>
    <property type="match status" value="1"/>
</dbReference>
<dbReference type="SUPFAM" id="SSF53474">
    <property type="entry name" value="alpha/beta-Hydrolases"/>
    <property type="match status" value="1"/>
</dbReference>